<dbReference type="Pfam" id="PF02687">
    <property type="entry name" value="FtsX"/>
    <property type="match status" value="2"/>
</dbReference>
<reference evidence="8 9" key="1">
    <citation type="submission" date="2019-03" db="EMBL/GenBank/DDBJ databases">
        <title>Genomic Encyclopedia of Archaeal and Bacterial Type Strains, Phase II (KMG-II): from individual species to whole genera.</title>
        <authorList>
            <person name="Goeker M."/>
        </authorList>
    </citation>
    <scope>NUCLEOTIDE SEQUENCE [LARGE SCALE GENOMIC DNA]</scope>
    <source>
        <strain evidence="8 9">DSM 45499</strain>
    </source>
</reference>
<keyword evidence="2" id="KW-1003">Cell membrane</keyword>
<feature type="transmembrane region" description="Helical" evidence="6">
    <location>
        <begin position="510"/>
        <end position="532"/>
    </location>
</feature>
<name>A0A4R7W0W1_9PSEU</name>
<evidence type="ECO:0000256" key="2">
    <source>
        <dbReference type="ARBA" id="ARBA00022475"/>
    </source>
</evidence>
<feature type="transmembrane region" description="Helical" evidence="6">
    <location>
        <begin position="295"/>
        <end position="318"/>
    </location>
</feature>
<feature type="transmembrane region" description="Helical" evidence="6">
    <location>
        <begin position="112"/>
        <end position="131"/>
    </location>
</feature>
<evidence type="ECO:0000256" key="5">
    <source>
        <dbReference type="ARBA" id="ARBA00023136"/>
    </source>
</evidence>
<feature type="transmembrane region" description="Helical" evidence="6">
    <location>
        <begin position="203"/>
        <end position="225"/>
    </location>
</feature>
<sequence>MLTLTFAGLRDRWPLLLGAVLSVAAGVALVASALTVARSATPPDVGGLGERAAAAVRESFDGVATAMIISAILAGLLTVFVVATTFAFTVAERRRDIALLRLLGAGRGQVRLVLLGEATALGLVGASLGVVSTRPAVAAQLWLLHRADFVPDGFVVTHPTWPRWTAAGVGVAVALLGVLAASRRASAVPPLAAVRGEQGRTRVMTAGRWIVGLVLLLGAAAQVVAATAVGLVAALALAMGVAVTGAVALSRLTPVVLPFAVRALGLPVRATVLGGLAQANGRDGIQRSASTAAPVIVLVALVISVTSALGATTAAVVIEERANTRADFVVETTGADVTAIRALPGVAVAAAESTPEMSVELPTHDDRFIDGIAVVDPADYAAVHPAAPVAGGLGDLTGNTIAVMARPTDGATYRLGDRAVVTVGTTTVEVSIGAILPERLATDRHVIVPEDLVSADVLAAAPTTVLVRVRHDADTRAVEEAAGTYGEVTGTEARIAEDAAELRRTNDATLVVLLTLAGLYTVMAVVNAVVIAGTGRRREHAVARLSGLTRTQVVATTAVEAVITTVTGLVLGLVVVAGAVLGIALAARRSVGTTVVEMPWTLLVVTALGTIALSTAVAAAVSCVLTRTGPITLAAARE</sequence>
<dbReference type="PANTHER" id="PTHR30287">
    <property type="entry name" value="MEMBRANE COMPONENT OF PREDICTED ABC SUPERFAMILY METABOLITE UPTAKE TRANSPORTER"/>
    <property type="match status" value="1"/>
</dbReference>
<feature type="transmembrane region" description="Helical" evidence="6">
    <location>
        <begin position="231"/>
        <end position="249"/>
    </location>
</feature>
<feature type="domain" description="ABC3 transporter permease C-terminal" evidence="7">
    <location>
        <begin position="69"/>
        <end position="189"/>
    </location>
</feature>
<dbReference type="EMBL" id="SOCP01000002">
    <property type="protein sequence ID" value="TDV56084.1"/>
    <property type="molecule type" value="Genomic_DNA"/>
</dbReference>
<gene>
    <name evidence="8" type="ORF">CLV71_102145</name>
</gene>
<keyword evidence="9" id="KW-1185">Reference proteome</keyword>
<organism evidence="8 9">
    <name type="scientific">Actinophytocola oryzae</name>
    <dbReference type="NCBI Taxonomy" id="502181"/>
    <lineage>
        <taxon>Bacteria</taxon>
        <taxon>Bacillati</taxon>
        <taxon>Actinomycetota</taxon>
        <taxon>Actinomycetes</taxon>
        <taxon>Pseudonocardiales</taxon>
        <taxon>Pseudonocardiaceae</taxon>
    </lineage>
</organism>
<evidence type="ECO:0000313" key="9">
    <source>
        <dbReference type="Proteomes" id="UP000294927"/>
    </source>
</evidence>
<comment type="caution">
    <text evidence="8">The sequence shown here is derived from an EMBL/GenBank/DDBJ whole genome shotgun (WGS) entry which is preliminary data.</text>
</comment>
<dbReference type="InterPro" id="IPR003838">
    <property type="entry name" value="ABC3_permease_C"/>
</dbReference>
<feature type="domain" description="ABC3 transporter permease C-terminal" evidence="7">
    <location>
        <begin position="512"/>
        <end position="623"/>
    </location>
</feature>
<feature type="transmembrane region" description="Helical" evidence="6">
    <location>
        <begin position="553"/>
        <end position="586"/>
    </location>
</feature>
<proteinExistence type="predicted"/>
<evidence type="ECO:0000256" key="6">
    <source>
        <dbReference type="SAM" id="Phobius"/>
    </source>
</evidence>
<evidence type="ECO:0000256" key="3">
    <source>
        <dbReference type="ARBA" id="ARBA00022692"/>
    </source>
</evidence>
<protein>
    <submittedName>
        <fullName evidence="8">Putative ABC transport system permease protein</fullName>
    </submittedName>
</protein>
<evidence type="ECO:0000259" key="7">
    <source>
        <dbReference type="Pfam" id="PF02687"/>
    </source>
</evidence>
<dbReference type="RefSeq" id="WP_133901371.1">
    <property type="nucleotide sequence ID" value="NZ_SOCP01000002.1"/>
</dbReference>
<evidence type="ECO:0000256" key="1">
    <source>
        <dbReference type="ARBA" id="ARBA00004651"/>
    </source>
</evidence>
<comment type="subcellular location">
    <subcellularLocation>
        <location evidence="1">Cell membrane</location>
        <topology evidence="1">Multi-pass membrane protein</topology>
    </subcellularLocation>
</comment>
<evidence type="ECO:0000256" key="4">
    <source>
        <dbReference type="ARBA" id="ARBA00022989"/>
    </source>
</evidence>
<dbReference type="GO" id="GO:0005886">
    <property type="term" value="C:plasma membrane"/>
    <property type="evidence" value="ECO:0007669"/>
    <property type="project" value="UniProtKB-SubCell"/>
</dbReference>
<feature type="transmembrane region" description="Helical" evidence="6">
    <location>
        <begin position="598"/>
        <end position="625"/>
    </location>
</feature>
<evidence type="ECO:0000313" key="8">
    <source>
        <dbReference type="EMBL" id="TDV56084.1"/>
    </source>
</evidence>
<dbReference type="OrthoDB" id="3223244at2"/>
<feature type="transmembrane region" description="Helical" evidence="6">
    <location>
        <begin position="164"/>
        <end position="182"/>
    </location>
</feature>
<dbReference type="PANTHER" id="PTHR30287:SF1">
    <property type="entry name" value="INNER MEMBRANE PROTEIN"/>
    <property type="match status" value="1"/>
</dbReference>
<keyword evidence="3 6" id="KW-0812">Transmembrane</keyword>
<accession>A0A4R7W0W1</accession>
<dbReference type="AlphaFoldDB" id="A0A4R7W0W1"/>
<keyword evidence="5 6" id="KW-0472">Membrane</keyword>
<dbReference type="Proteomes" id="UP000294927">
    <property type="component" value="Unassembled WGS sequence"/>
</dbReference>
<keyword evidence="4 6" id="KW-1133">Transmembrane helix</keyword>
<dbReference type="InterPro" id="IPR038766">
    <property type="entry name" value="Membrane_comp_ABC_pdt"/>
</dbReference>
<feature type="transmembrane region" description="Helical" evidence="6">
    <location>
        <begin position="63"/>
        <end position="91"/>
    </location>
</feature>